<dbReference type="STRING" id="481448.Minf_0638"/>
<dbReference type="Pfam" id="PF00892">
    <property type="entry name" value="EamA"/>
    <property type="match status" value="1"/>
</dbReference>
<dbReference type="GO" id="GO:0016020">
    <property type="term" value="C:membrane"/>
    <property type="evidence" value="ECO:0007669"/>
    <property type="project" value="InterPro"/>
</dbReference>
<feature type="transmembrane region" description="Helical" evidence="1">
    <location>
        <begin position="66"/>
        <end position="87"/>
    </location>
</feature>
<keyword evidence="1" id="KW-1133">Transmembrane helix</keyword>
<name>B3E032_METI4</name>
<dbReference type="AlphaFoldDB" id="B3E032"/>
<organism evidence="3 4">
    <name type="scientific">Methylacidiphilum infernorum (isolate V4)</name>
    <name type="common">Methylokorus infernorum (strain V4)</name>
    <dbReference type="NCBI Taxonomy" id="481448"/>
    <lineage>
        <taxon>Bacteria</taxon>
        <taxon>Pseudomonadati</taxon>
        <taxon>Verrucomicrobiota</taxon>
        <taxon>Methylacidiphilae</taxon>
        <taxon>Methylacidiphilales</taxon>
        <taxon>Methylacidiphilaceae</taxon>
        <taxon>Methylacidiphilum (ex Ratnadevi et al. 2023)</taxon>
    </lineage>
</organism>
<keyword evidence="1" id="KW-0472">Membrane</keyword>
<evidence type="ECO:0000313" key="3">
    <source>
        <dbReference type="EMBL" id="ACD82693.1"/>
    </source>
</evidence>
<protein>
    <submittedName>
        <fullName evidence="3">Permease of the drug/metabolite transporter (DMT) superfamily</fullName>
    </submittedName>
</protein>
<dbReference type="HOGENOM" id="CLU_946072_0_0_0"/>
<dbReference type="PANTHER" id="PTHR22911">
    <property type="entry name" value="ACYL-MALONYL CONDENSING ENZYME-RELATED"/>
    <property type="match status" value="1"/>
</dbReference>
<dbReference type="PANTHER" id="PTHR22911:SF137">
    <property type="entry name" value="SOLUTE CARRIER FAMILY 35 MEMBER G2-RELATED"/>
    <property type="match status" value="1"/>
</dbReference>
<dbReference type="Proteomes" id="UP000009149">
    <property type="component" value="Chromosome"/>
</dbReference>
<evidence type="ECO:0000313" key="4">
    <source>
        <dbReference type="Proteomes" id="UP000009149"/>
    </source>
</evidence>
<evidence type="ECO:0000259" key="2">
    <source>
        <dbReference type="Pfam" id="PF00892"/>
    </source>
</evidence>
<sequence length="296" mass="32158">MFSESSLPMAAILLPLLASMIQPVGFLLIKKGTNKPLEAFQAALITNIFFALLSLPFLFFTPKSNWGLPLVAAVLSALGQVLLFLSVINCEVSVITPIMGSKVLFIALMDWIFLGHQFEPKLAVAILFSLLGFFLLVKPSPKEAVVKSSKKSKELVFAVGCSLLFAGSDLVIQQASHEPLSTFLLAMYLFCGIVSLPFLTFVPLLGKESPFFSFSLFSGSFIQGLQGLGVALGILFSANATQTNILYNLRGIWSVFIVWALGFLIKTEEGSRQTAVFFKRLVAALCFLISAVVTLL</sequence>
<dbReference type="InterPro" id="IPR000620">
    <property type="entry name" value="EamA_dom"/>
</dbReference>
<feature type="domain" description="EamA" evidence="2">
    <location>
        <begin position="11"/>
        <end position="137"/>
    </location>
</feature>
<feature type="transmembrane region" description="Helical" evidence="1">
    <location>
        <begin position="40"/>
        <end position="60"/>
    </location>
</feature>
<accession>B3E032</accession>
<proteinExistence type="predicted"/>
<dbReference type="SUPFAM" id="SSF103481">
    <property type="entry name" value="Multidrug resistance efflux transporter EmrE"/>
    <property type="match status" value="1"/>
</dbReference>
<reference evidence="3 4" key="1">
    <citation type="journal article" date="2008" name="Biol. Direct">
        <title>Complete genome sequence of the extremely acidophilic methanotroph isolate V4, Methylacidiphilum infernorum, a representative of the bacterial phylum Verrucomicrobia.</title>
        <authorList>
            <person name="Hou S."/>
            <person name="Makarova K.S."/>
            <person name="Saw J.H."/>
            <person name="Senin P."/>
            <person name="Ly B.V."/>
            <person name="Zhou Z."/>
            <person name="Ren Y."/>
            <person name="Wang J."/>
            <person name="Galperin M.Y."/>
            <person name="Omelchenko M.V."/>
            <person name="Wolf Y.I."/>
            <person name="Yutin N."/>
            <person name="Koonin E.V."/>
            <person name="Stott M.B."/>
            <person name="Mountain B.W."/>
            <person name="Crowe M.A."/>
            <person name="Smirnova A.V."/>
            <person name="Dunfield P.F."/>
            <person name="Feng L."/>
            <person name="Wang L."/>
            <person name="Alam M."/>
        </authorList>
    </citation>
    <scope>NUCLEOTIDE SEQUENCE [LARGE SCALE GENOMIC DNA]</scope>
    <source>
        <strain evidence="4">Isolate V4</strain>
    </source>
</reference>
<feature type="transmembrane region" description="Helical" evidence="1">
    <location>
        <begin position="214"/>
        <end position="239"/>
    </location>
</feature>
<dbReference type="EMBL" id="CP000975">
    <property type="protein sequence ID" value="ACD82693.1"/>
    <property type="molecule type" value="Genomic_DNA"/>
</dbReference>
<dbReference type="KEGG" id="min:Minf_0638"/>
<dbReference type="InterPro" id="IPR037185">
    <property type="entry name" value="EmrE-like"/>
</dbReference>
<feature type="transmembrane region" description="Helical" evidence="1">
    <location>
        <begin position="277"/>
        <end position="295"/>
    </location>
</feature>
<evidence type="ECO:0000256" key="1">
    <source>
        <dbReference type="SAM" id="Phobius"/>
    </source>
</evidence>
<feature type="transmembrane region" description="Helical" evidence="1">
    <location>
        <begin position="6"/>
        <end position="28"/>
    </location>
</feature>
<feature type="transmembrane region" description="Helical" evidence="1">
    <location>
        <begin position="245"/>
        <end position="265"/>
    </location>
</feature>
<feature type="transmembrane region" description="Helical" evidence="1">
    <location>
        <begin position="182"/>
        <end position="202"/>
    </location>
</feature>
<keyword evidence="1" id="KW-0812">Transmembrane</keyword>
<gene>
    <name evidence="3" type="primary">rhaT</name>
    <name evidence="3" type="ordered locus">Minf_0638</name>
</gene>
<feature type="transmembrane region" description="Helical" evidence="1">
    <location>
        <begin position="94"/>
        <end position="114"/>
    </location>
</feature>
<dbReference type="eggNOG" id="COG0697">
    <property type="taxonomic scope" value="Bacteria"/>
</dbReference>
<feature type="transmembrane region" description="Helical" evidence="1">
    <location>
        <begin position="120"/>
        <end position="137"/>
    </location>
</feature>